<dbReference type="SUPFAM" id="SSF143422">
    <property type="entry name" value="Transposase IS200-like"/>
    <property type="match status" value="1"/>
</dbReference>
<dbReference type="Proteomes" id="UP000253529">
    <property type="component" value="Unassembled WGS sequence"/>
</dbReference>
<sequence>MRDRKHLKRLYTVSIATPVFFVTICVANRRPVLAAPEAFAILRGEWAAARDRYGWAVGRFVVMPDHVHFFCACDETAHAKPLSGFIGGFKQWTSKAILKHLGLPAPLWQKEFFDHLLRNDESYAVKWDYVRDNPVRAGLARSADDWPYAGEITPISR</sequence>
<reference evidence="2 3" key="1">
    <citation type="submission" date="2018-06" db="EMBL/GenBank/DDBJ databases">
        <title>Genomic Encyclopedia of Type Strains, Phase IV (KMG-IV): sequencing the most valuable type-strain genomes for metagenomic binning, comparative biology and taxonomic classification.</title>
        <authorList>
            <person name="Goeker M."/>
        </authorList>
    </citation>
    <scope>NUCLEOTIDE SEQUENCE [LARGE SCALE GENOMIC DNA]</scope>
    <source>
        <strain evidence="2 3">DSM 24875</strain>
    </source>
</reference>
<organism evidence="2 3">
    <name type="scientific">Roseiarcus fermentans</name>
    <dbReference type="NCBI Taxonomy" id="1473586"/>
    <lineage>
        <taxon>Bacteria</taxon>
        <taxon>Pseudomonadati</taxon>
        <taxon>Pseudomonadota</taxon>
        <taxon>Alphaproteobacteria</taxon>
        <taxon>Hyphomicrobiales</taxon>
        <taxon>Roseiarcaceae</taxon>
        <taxon>Roseiarcus</taxon>
    </lineage>
</organism>
<proteinExistence type="predicted"/>
<dbReference type="GO" id="GO:0004803">
    <property type="term" value="F:transposase activity"/>
    <property type="evidence" value="ECO:0007669"/>
    <property type="project" value="InterPro"/>
</dbReference>
<name>A0A366EVQ5_9HYPH</name>
<dbReference type="GO" id="GO:0006313">
    <property type="term" value="P:DNA transposition"/>
    <property type="evidence" value="ECO:0007669"/>
    <property type="project" value="InterPro"/>
</dbReference>
<dbReference type="NCBIfam" id="NF047646">
    <property type="entry name" value="REP_Tyr_transpos"/>
    <property type="match status" value="1"/>
</dbReference>
<evidence type="ECO:0000313" key="3">
    <source>
        <dbReference type="Proteomes" id="UP000253529"/>
    </source>
</evidence>
<protein>
    <submittedName>
        <fullName evidence="2">Putative transposase</fullName>
    </submittedName>
</protein>
<dbReference type="PANTHER" id="PTHR36966:SF1">
    <property type="entry name" value="REP-ASSOCIATED TYROSINE TRANSPOSASE"/>
    <property type="match status" value="1"/>
</dbReference>
<comment type="caution">
    <text evidence="2">The sequence shown here is derived from an EMBL/GenBank/DDBJ whole genome shotgun (WGS) entry which is preliminary data.</text>
</comment>
<gene>
    <name evidence="2" type="ORF">DFR50_13134</name>
</gene>
<evidence type="ECO:0000313" key="2">
    <source>
        <dbReference type="EMBL" id="RBP06414.1"/>
    </source>
</evidence>
<dbReference type="InterPro" id="IPR052715">
    <property type="entry name" value="RAYT_transposase"/>
</dbReference>
<feature type="domain" description="Transposase IS200-like" evidence="1">
    <location>
        <begin position="15"/>
        <end position="133"/>
    </location>
</feature>
<dbReference type="PANTHER" id="PTHR36966">
    <property type="entry name" value="REP-ASSOCIATED TYROSINE TRANSPOSASE"/>
    <property type="match status" value="1"/>
</dbReference>
<evidence type="ECO:0000259" key="1">
    <source>
        <dbReference type="SMART" id="SM01321"/>
    </source>
</evidence>
<dbReference type="Gene3D" id="3.30.70.1290">
    <property type="entry name" value="Transposase IS200-like"/>
    <property type="match status" value="1"/>
</dbReference>
<dbReference type="InterPro" id="IPR002686">
    <property type="entry name" value="Transposase_17"/>
</dbReference>
<accession>A0A366EVQ5</accession>
<dbReference type="GO" id="GO:0043565">
    <property type="term" value="F:sequence-specific DNA binding"/>
    <property type="evidence" value="ECO:0007669"/>
    <property type="project" value="TreeGrafter"/>
</dbReference>
<keyword evidence="3" id="KW-1185">Reference proteome</keyword>
<dbReference type="RefSeq" id="WP_170153356.1">
    <property type="nucleotide sequence ID" value="NZ_QNRK01000031.1"/>
</dbReference>
<dbReference type="EMBL" id="QNRK01000031">
    <property type="protein sequence ID" value="RBP06414.1"/>
    <property type="molecule type" value="Genomic_DNA"/>
</dbReference>
<dbReference type="Pfam" id="PF01797">
    <property type="entry name" value="Y1_Tnp"/>
    <property type="match status" value="1"/>
</dbReference>
<dbReference type="InterPro" id="IPR036515">
    <property type="entry name" value="Transposase_17_sf"/>
</dbReference>
<dbReference type="AlphaFoldDB" id="A0A366EVQ5"/>
<dbReference type="SMART" id="SM01321">
    <property type="entry name" value="Y1_Tnp"/>
    <property type="match status" value="1"/>
</dbReference>